<dbReference type="EMBL" id="AP023359">
    <property type="protein sequence ID" value="BCJ68716.1"/>
    <property type="molecule type" value="Genomic_DNA"/>
</dbReference>
<dbReference type="InterPro" id="IPR012914">
    <property type="entry name" value="PucR_dom"/>
</dbReference>
<accession>A0A810N5N3</accession>
<gene>
    <name evidence="4" type="primary">pucR</name>
    <name evidence="4" type="ORF">Prubr_57370</name>
</gene>
<dbReference type="InterPro" id="IPR025736">
    <property type="entry name" value="PucR_C-HTH_dom"/>
</dbReference>
<evidence type="ECO:0000313" key="5">
    <source>
        <dbReference type="Proteomes" id="UP000680866"/>
    </source>
</evidence>
<dbReference type="RefSeq" id="WP_212817905.1">
    <property type="nucleotide sequence ID" value="NZ_AP023359.1"/>
</dbReference>
<organism evidence="4 5">
    <name type="scientific">Polymorphospora rubra</name>
    <dbReference type="NCBI Taxonomy" id="338584"/>
    <lineage>
        <taxon>Bacteria</taxon>
        <taxon>Bacillati</taxon>
        <taxon>Actinomycetota</taxon>
        <taxon>Actinomycetes</taxon>
        <taxon>Micromonosporales</taxon>
        <taxon>Micromonosporaceae</taxon>
        <taxon>Polymorphospora</taxon>
    </lineage>
</organism>
<evidence type="ECO:0000256" key="1">
    <source>
        <dbReference type="SAM" id="MobiDB-lite"/>
    </source>
</evidence>
<dbReference type="InterPro" id="IPR042070">
    <property type="entry name" value="PucR_C-HTH_sf"/>
</dbReference>
<evidence type="ECO:0000259" key="3">
    <source>
        <dbReference type="Pfam" id="PF13556"/>
    </source>
</evidence>
<name>A0A810N5N3_9ACTN</name>
<dbReference type="PANTHER" id="PTHR33744:SF1">
    <property type="entry name" value="DNA-BINDING TRANSCRIPTIONAL ACTIVATOR ADER"/>
    <property type="match status" value="1"/>
</dbReference>
<feature type="region of interest" description="Disordered" evidence="1">
    <location>
        <begin position="511"/>
        <end position="537"/>
    </location>
</feature>
<dbReference type="Proteomes" id="UP000680866">
    <property type="component" value="Chromosome"/>
</dbReference>
<evidence type="ECO:0000259" key="2">
    <source>
        <dbReference type="Pfam" id="PF07905"/>
    </source>
</evidence>
<evidence type="ECO:0000313" key="4">
    <source>
        <dbReference type="EMBL" id="BCJ68716.1"/>
    </source>
</evidence>
<reference evidence="4" key="1">
    <citation type="submission" date="2020-08" db="EMBL/GenBank/DDBJ databases">
        <title>Whole genome shotgun sequence of Polymorphospora rubra NBRC 101157.</title>
        <authorList>
            <person name="Komaki H."/>
            <person name="Tamura T."/>
        </authorList>
    </citation>
    <scope>NUCLEOTIDE SEQUENCE</scope>
    <source>
        <strain evidence="4">NBRC 101157</strain>
    </source>
</reference>
<sequence length="537" mass="56726">MTVTIAQVLALPDLNLRVVAGDAGLGNEVRWVHVSETVDPTPWLRGGELLLTTGLKIEQPEQFEPYVHRLADAGLAGLGFGIGLGHAQVPEPLIRAAAQRGLPVLEVPVDAPYVAISEGVSNLLAAERYDTIARAFDAQQALTAAAVESGRGGIVAAIARAVGGWAVLTDLSAGVLRASPPEAADRLPALLPDVMRARERGIRSSGSVVGPTESVAIHTLGARGRMRGFLVAGVPGRATDYSRMVLAGGVALLSLEMERSQAATRQLRRLRADPLAQILRGAVTDQVAAQHATAWELDPTAVRVAVYLCAADRVGRVCDDVNELMSEAGLPGAVVVQDAGRQARAAVLTDATDRAATALAGLASVRPMVPLGLGDVVPIEQVGLSYRAATHAAEVGRAERRAVTRFDDLEALHMLFRAQSPQALAGFVRRVLGPLQQHDRGREGALLASLRAFLAHNGHWNETAAELGIHRHTLRARIDRIEQVTGRDLGSAYGRMELWLALLADSAADTDDFVGPAPDRTGGSAPERSGGRGQDRK</sequence>
<dbReference type="Pfam" id="PF07905">
    <property type="entry name" value="PucR"/>
    <property type="match status" value="1"/>
</dbReference>
<feature type="domain" description="Purine catabolism PurC-like" evidence="2">
    <location>
        <begin position="7"/>
        <end position="123"/>
    </location>
</feature>
<proteinExistence type="predicted"/>
<dbReference type="AlphaFoldDB" id="A0A810N5N3"/>
<dbReference type="InterPro" id="IPR051448">
    <property type="entry name" value="CdaR-like_regulators"/>
</dbReference>
<dbReference type="Gene3D" id="1.10.10.2840">
    <property type="entry name" value="PucR C-terminal helix-turn-helix domain"/>
    <property type="match status" value="1"/>
</dbReference>
<feature type="domain" description="PucR C-terminal helix-turn-helix" evidence="3">
    <location>
        <begin position="446"/>
        <end position="504"/>
    </location>
</feature>
<keyword evidence="5" id="KW-1185">Reference proteome</keyword>
<dbReference type="KEGG" id="pry:Prubr_57370"/>
<dbReference type="Pfam" id="PF13556">
    <property type="entry name" value="HTH_30"/>
    <property type="match status" value="1"/>
</dbReference>
<protein>
    <submittedName>
        <fullName evidence="4">PucR family transcriptional regulator</fullName>
    </submittedName>
</protein>
<dbReference type="PANTHER" id="PTHR33744">
    <property type="entry name" value="CARBOHYDRATE DIACID REGULATOR"/>
    <property type="match status" value="1"/>
</dbReference>